<reference evidence="2" key="1">
    <citation type="submission" date="2022-05" db="EMBL/GenBank/DDBJ databases">
        <title>The Musa troglodytarum L. genome provides insights into the mechanism of non-climacteric behaviour and enrichment of carotenoids.</title>
        <authorList>
            <person name="Wang J."/>
        </authorList>
    </citation>
    <scope>NUCLEOTIDE SEQUENCE</scope>
    <source>
        <tissue evidence="2">Leaf</tissue>
    </source>
</reference>
<dbReference type="EMBL" id="CP097502">
    <property type="protein sequence ID" value="URD74111.1"/>
    <property type="molecule type" value="Genomic_DNA"/>
</dbReference>
<gene>
    <name evidence="2" type="ORF">MUK42_07852</name>
</gene>
<proteinExistence type="predicted"/>
<dbReference type="AlphaFoldDB" id="A0A9E7EBL8"/>
<protein>
    <submittedName>
        <fullName evidence="2">ABC1 family</fullName>
    </submittedName>
</protein>
<keyword evidence="3" id="KW-1185">Reference proteome</keyword>
<dbReference type="InterPro" id="IPR004147">
    <property type="entry name" value="ABC1_dom"/>
</dbReference>
<feature type="domain" description="ABC1 atypical kinase-like" evidence="1">
    <location>
        <begin position="77"/>
        <end position="111"/>
    </location>
</feature>
<sequence length="134" mass="14557">MGGGRRWPLKLVVKGASSPVRLAVGIAVAGLAWNASHRPAVAADSSFSSSREKISSAVDGVIRSSRAIYTIAFVVVDYKFLAFDEQPIAAASIAQVHHGLLKNNQEVAVKIFPDYRFDRIIEEFERAMALELGE</sequence>
<accession>A0A9E7EBL8</accession>
<dbReference type="OrthoDB" id="427480at2759"/>
<organism evidence="2 3">
    <name type="scientific">Musa troglodytarum</name>
    <name type="common">fe'i banana</name>
    <dbReference type="NCBI Taxonomy" id="320322"/>
    <lineage>
        <taxon>Eukaryota</taxon>
        <taxon>Viridiplantae</taxon>
        <taxon>Streptophyta</taxon>
        <taxon>Embryophyta</taxon>
        <taxon>Tracheophyta</taxon>
        <taxon>Spermatophyta</taxon>
        <taxon>Magnoliopsida</taxon>
        <taxon>Liliopsida</taxon>
        <taxon>Zingiberales</taxon>
        <taxon>Musaceae</taxon>
        <taxon>Musa</taxon>
    </lineage>
</organism>
<name>A0A9E7EBL8_9LILI</name>
<evidence type="ECO:0000259" key="1">
    <source>
        <dbReference type="Pfam" id="PF03109"/>
    </source>
</evidence>
<dbReference type="Proteomes" id="UP001055439">
    <property type="component" value="Chromosome 1"/>
</dbReference>
<dbReference type="Pfam" id="PF03109">
    <property type="entry name" value="ABC1"/>
    <property type="match status" value="1"/>
</dbReference>
<evidence type="ECO:0000313" key="2">
    <source>
        <dbReference type="EMBL" id="URD74111.1"/>
    </source>
</evidence>
<evidence type="ECO:0000313" key="3">
    <source>
        <dbReference type="Proteomes" id="UP001055439"/>
    </source>
</evidence>